<dbReference type="PROSITE" id="PS51186">
    <property type="entry name" value="GNAT"/>
    <property type="match status" value="1"/>
</dbReference>
<keyword evidence="2" id="KW-0012">Acyltransferase</keyword>
<evidence type="ECO:0000313" key="6">
    <source>
        <dbReference type="Proteomes" id="UP000663889"/>
    </source>
</evidence>
<evidence type="ECO:0000256" key="1">
    <source>
        <dbReference type="ARBA" id="ARBA00022679"/>
    </source>
</evidence>
<dbReference type="AlphaFoldDB" id="A0A815JDH0"/>
<dbReference type="EMBL" id="CAJNOU010003182">
    <property type="protein sequence ID" value="CAF1375272.1"/>
    <property type="molecule type" value="Genomic_DNA"/>
</dbReference>
<gene>
    <name evidence="5" type="ORF">SEV965_LOCUS30114</name>
</gene>
<comment type="similarity">
    <text evidence="3">Belongs to the acetyltransferase family. RimJ subfamily.</text>
</comment>
<evidence type="ECO:0000259" key="4">
    <source>
        <dbReference type="PROSITE" id="PS51186"/>
    </source>
</evidence>
<evidence type="ECO:0000313" key="5">
    <source>
        <dbReference type="EMBL" id="CAF1375272.1"/>
    </source>
</evidence>
<reference evidence="5" key="1">
    <citation type="submission" date="2021-02" db="EMBL/GenBank/DDBJ databases">
        <authorList>
            <person name="Nowell W R."/>
        </authorList>
    </citation>
    <scope>NUCLEOTIDE SEQUENCE</scope>
</reference>
<dbReference type="InterPro" id="IPR000182">
    <property type="entry name" value="GNAT_dom"/>
</dbReference>
<feature type="non-terminal residue" evidence="5">
    <location>
        <position position="1"/>
    </location>
</feature>
<dbReference type="Gene3D" id="3.40.630.30">
    <property type="match status" value="1"/>
</dbReference>
<dbReference type="Pfam" id="PF13302">
    <property type="entry name" value="Acetyltransf_3"/>
    <property type="match status" value="1"/>
</dbReference>
<protein>
    <recommendedName>
        <fullName evidence="4">N-acetyltransferase domain-containing protein</fullName>
    </recommendedName>
</protein>
<comment type="caution">
    <text evidence="5">The sequence shown here is derived from an EMBL/GenBank/DDBJ whole genome shotgun (WGS) entry which is preliminary data.</text>
</comment>
<dbReference type="GO" id="GO:0016747">
    <property type="term" value="F:acyltransferase activity, transferring groups other than amino-acyl groups"/>
    <property type="evidence" value="ECO:0007669"/>
    <property type="project" value="InterPro"/>
</dbReference>
<evidence type="ECO:0000256" key="2">
    <source>
        <dbReference type="ARBA" id="ARBA00023315"/>
    </source>
</evidence>
<dbReference type="PANTHER" id="PTHR43792:SF8">
    <property type="entry name" value="[RIBOSOMAL PROTEIN US5]-ALANINE N-ACETYLTRANSFERASE"/>
    <property type="match status" value="1"/>
</dbReference>
<dbReference type="Proteomes" id="UP000663889">
    <property type="component" value="Unassembled WGS sequence"/>
</dbReference>
<accession>A0A815JDH0</accession>
<keyword evidence="1" id="KW-0808">Transferase</keyword>
<organism evidence="5 6">
    <name type="scientific">Rotaria sordida</name>
    <dbReference type="NCBI Taxonomy" id="392033"/>
    <lineage>
        <taxon>Eukaryota</taxon>
        <taxon>Metazoa</taxon>
        <taxon>Spiralia</taxon>
        <taxon>Gnathifera</taxon>
        <taxon>Rotifera</taxon>
        <taxon>Eurotatoria</taxon>
        <taxon>Bdelloidea</taxon>
        <taxon>Philodinida</taxon>
        <taxon>Philodinidae</taxon>
        <taxon>Rotaria</taxon>
    </lineage>
</organism>
<dbReference type="PANTHER" id="PTHR43792">
    <property type="entry name" value="GNAT FAMILY, PUTATIVE (AFU_ORTHOLOGUE AFUA_3G00765)-RELATED-RELATED"/>
    <property type="match status" value="1"/>
</dbReference>
<sequence>NIMISNRYDIDDEIYINDLVTNEDIPSFVKYFNNPTLQANLLTKPYPYTTKDGEDFIQKIKLNSLSLTRIFSIRLQTNNELIGGCGFRRSVKNERRTEIGYWLGEPYWHRGLMPKIVNKVIEIIKNEWKNLVRIEAKIFPWNKASMRVAEKCGFVFEGVLRKRTHKNGQDIDEHLYALIIE</sequence>
<dbReference type="SUPFAM" id="SSF55729">
    <property type="entry name" value="Acyl-CoA N-acyltransferases (Nat)"/>
    <property type="match status" value="1"/>
</dbReference>
<dbReference type="InterPro" id="IPR016181">
    <property type="entry name" value="Acyl_CoA_acyltransferase"/>
</dbReference>
<proteinExistence type="inferred from homology"/>
<evidence type="ECO:0000256" key="3">
    <source>
        <dbReference type="ARBA" id="ARBA00038502"/>
    </source>
</evidence>
<dbReference type="InterPro" id="IPR051531">
    <property type="entry name" value="N-acetyltransferase"/>
</dbReference>
<feature type="domain" description="N-acetyltransferase" evidence="4">
    <location>
        <begin position="14"/>
        <end position="178"/>
    </location>
</feature>
<name>A0A815JDH0_9BILA</name>